<organism evidence="9 11">
    <name type="scientific">Schizosaccharomyces japonicus (strain yFS275 / FY16936)</name>
    <name type="common">Fission yeast</name>
    <dbReference type="NCBI Taxonomy" id="402676"/>
    <lineage>
        <taxon>Eukaryota</taxon>
        <taxon>Fungi</taxon>
        <taxon>Dikarya</taxon>
        <taxon>Ascomycota</taxon>
        <taxon>Taphrinomycotina</taxon>
        <taxon>Schizosaccharomycetes</taxon>
        <taxon>Schizosaccharomycetales</taxon>
        <taxon>Schizosaccharomycetaceae</taxon>
        <taxon>Schizosaccharomyces</taxon>
    </lineage>
</organism>
<comment type="subcellular location">
    <subcellularLocation>
        <location evidence="1">Membrane</location>
        <topology evidence="1">Multi-pass membrane protein</topology>
    </subcellularLocation>
</comment>
<dbReference type="OrthoDB" id="9986881at2759"/>
<evidence type="ECO:0000256" key="2">
    <source>
        <dbReference type="ARBA" id="ARBA00022448"/>
    </source>
</evidence>
<feature type="region of interest" description="Disordered" evidence="6">
    <location>
        <begin position="1"/>
        <end position="21"/>
    </location>
</feature>
<dbReference type="Proteomes" id="UP000001744">
    <property type="component" value="Unassembled WGS sequence"/>
</dbReference>
<feature type="domain" description="Major facilitator superfamily (MFS) profile" evidence="8">
    <location>
        <begin position="94"/>
        <end position="524"/>
    </location>
</feature>
<dbReference type="PANTHER" id="PTHR23502:SF179">
    <property type="entry name" value="SPERMIDINE FAMILY TRANSPORTER"/>
    <property type="match status" value="1"/>
</dbReference>
<evidence type="ECO:0000256" key="6">
    <source>
        <dbReference type="SAM" id="MobiDB-lite"/>
    </source>
</evidence>
<dbReference type="InterPro" id="IPR011701">
    <property type="entry name" value="MFS"/>
</dbReference>
<dbReference type="GO" id="GO:1903710">
    <property type="term" value="P:spermine transmembrane transport"/>
    <property type="evidence" value="ECO:0007669"/>
    <property type="project" value="UniProtKB-ARBA"/>
</dbReference>
<accession>B6JZL6</accession>
<keyword evidence="11" id="KW-1185">Reference proteome</keyword>
<dbReference type="GO" id="GO:0055085">
    <property type="term" value="P:transmembrane transport"/>
    <property type="evidence" value="ECO:0000318"/>
    <property type="project" value="GO_Central"/>
</dbReference>
<feature type="transmembrane region" description="Helical" evidence="7">
    <location>
        <begin position="161"/>
        <end position="177"/>
    </location>
</feature>
<feature type="transmembrane region" description="Helical" evidence="7">
    <location>
        <begin position="247"/>
        <end position="268"/>
    </location>
</feature>
<dbReference type="InterPro" id="IPR020846">
    <property type="entry name" value="MFS_dom"/>
</dbReference>
<protein>
    <submittedName>
        <fullName evidence="9">Spermidine family transporter</fullName>
    </submittedName>
</protein>
<evidence type="ECO:0000256" key="1">
    <source>
        <dbReference type="ARBA" id="ARBA00004141"/>
    </source>
</evidence>
<dbReference type="STRING" id="402676.B6JZL6"/>
<dbReference type="SUPFAM" id="SSF103473">
    <property type="entry name" value="MFS general substrate transporter"/>
    <property type="match status" value="1"/>
</dbReference>
<dbReference type="PANTHER" id="PTHR23502">
    <property type="entry name" value="MAJOR FACILITATOR SUPERFAMILY"/>
    <property type="match status" value="1"/>
</dbReference>
<sequence length="535" mass="59203">MSTSTPARTTGADGLNSSDVSSMISGKEGAIAEPSVIDEPGAIPYSVRKRAHLEDVLNRKYPTVPNPDDFYITLDGPDDPELATNWPLWLKLRNVFVMGCACLSAGWGSSVFSAALPQVMRKFNLSHEVALLSITLYVLGFASGPVIWAPMCELFGRRRPMTAAVFIFCIFHIAVATAKDVHTILICRFFCGFFGSSPITTVAGSFADMFTPQTRGLVIAVYSAIIFNGPLISPIVGGFIAKSYLGWRWVSYITAIMGFIAFFNMLIFHRETYTRTITERRAQQIRVYTNNWFVHTKTEEEPVDINYLVHKYFTLPLRLLVTEPMLLLVSTYTAFVYGILYGLLEAYPIVFGEARGWSQGVECLPYLAVFIGVCFGCASVALFQPYYFRQVQSRNGKPAPEARLPPMMIAAVLFPIGIFWFAWTGNSTSIHWIVPTLAGTLIGFGIITIFQQSLNFVVDCYAGCTASAVAANTILRSIAGAVFPLFTTQMYHGLGIGWAGSLIGFVAVGLIPIPFLFFHYGPKIRQMSRFCLHDF</sequence>
<keyword evidence="4 7" id="KW-1133">Transmembrane helix</keyword>
<dbReference type="JaponicusDB" id="SJAG_02059">
    <property type="gene designation" value="shp2"/>
</dbReference>
<feature type="transmembrane region" description="Helical" evidence="7">
    <location>
        <begin position="429"/>
        <end position="450"/>
    </location>
</feature>
<gene>
    <name evidence="10" type="primary">shp2</name>
    <name evidence="9" type="ORF">SJAG_02059</name>
</gene>
<feature type="transmembrane region" description="Helical" evidence="7">
    <location>
        <begin position="95"/>
        <end position="117"/>
    </location>
</feature>
<dbReference type="RefSeq" id="XP_002173277.1">
    <property type="nucleotide sequence ID" value="XM_002173241.2"/>
</dbReference>
<evidence type="ECO:0000259" key="8">
    <source>
        <dbReference type="PROSITE" id="PS50850"/>
    </source>
</evidence>
<evidence type="ECO:0000256" key="3">
    <source>
        <dbReference type="ARBA" id="ARBA00022692"/>
    </source>
</evidence>
<dbReference type="PROSITE" id="PS50850">
    <property type="entry name" value="MFS"/>
    <property type="match status" value="1"/>
</dbReference>
<evidence type="ECO:0000256" key="7">
    <source>
        <dbReference type="SAM" id="Phobius"/>
    </source>
</evidence>
<evidence type="ECO:0000313" key="9">
    <source>
        <dbReference type="EMBL" id="EEB06984.1"/>
    </source>
</evidence>
<feature type="transmembrane region" description="Helical" evidence="7">
    <location>
        <begin position="498"/>
        <end position="520"/>
    </location>
</feature>
<dbReference type="GO" id="GO:0022857">
    <property type="term" value="F:transmembrane transporter activity"/>
    <property type="evidence" value="ECO:0000318"/>
    <property type="project" value="GO_Central"/>
</dbReference>
<feature type="transmembrane region" description="Helical" evidence="7">
    <location>
        <begin position="364"/>
        <end position="383"/>
    </location>
</feature>
<dbReference type="Gene3D" id="1.20.1250.20">
    <property type="entry name" value="MFS general substrate transporter like domains"/>
    <property type="match status" value="1"/>
</dbReference>
<feature type="transmembrane region" description="Helical" evidence="7">
    <location>
        <begin position="183"/>
        <end position="207"/>
    </location>
</feature>
<dbReference type="eggNOG" id="KOG0255">
    <property type="taxonomic scope" value="Eukaryota"/>
</dbReference>
<dbReference type="HOGENOM" id="CLU_008455_11_6_1"/>
<proteinExistence type="predicted"/>
<dbReference type="CDD" id="cd17323">
    <property type="entry name" value="MFS_Tpo1_MDR_like"/>
    <property type="match status" value="1"/>
</dbReference>
<dbReference type="GO" id="GO:0016020">
    <property type="term" value="C:membrane"/>
    <property type="evidence" value="ECO:0007669"/>
    <property type="project" value="UniProtKB-SubCell"/>
</dbReference>
<feature type="transmembrane region" description="Helical" evidence="7">
    <location>
        <begin position="219"/>
        <end position="241"/>
    </location>
</feature>
<keyword evidence="5 7" id="KW-0472">Membrane</keyword>
<dbReference type="EMBL" id="KE651168">
    <property type="protein sequence ID" value="EEB06984.1"/>
    <property type="molecule type" value="Genomic_DNA"/>
</dbReference>
<feature type="transmembrane region" description="Helical" evidence="7">
    <location>
        <begin position="129"/>
        <end position="149"/>
    </location>
</feature>
<feature type="transmembrane region" description="Helical" evidence="7">
    <location>
        <begin position="325"/>
        <end position="344"/>
    </location>
</feature>
<dbReference type="InterPro" id="IPR036259">
    <property type="entry name" value="MFS_trans_sf"/>
</dbReference>
<dbReference type="GeneID" id="7047904"/>
<reference evidence="9 11" key="1">
    <citation type="journal article" date="2011" name="Science">
        <title>Comparative functional genomics of the fission yeasts.</title>
        <authorList>
            <person name="Rhind N."/>
            <person name="Chen Z."/>
            <person name="Yassour M."/>
            <person name="Thompson D.A."/>
            <person name="Haas B.J."/>
            <person name="Habib N."/>
            <person name="Wapinski I."/>
            <person name="Roy S."/>
            <person name="Lin M.F."/>
            <person name="Heiman D.I."/>
            <person name="Young S.K."/>
            <person name="Furuya K."/>
            <person name="Guo Y."/>
            <person name="Pidoux A."/>
            <person name="Chen H.M."/>
            <person name="Robbertse B."/>
            <person name="Goldberg J.M."/>
            <person name="Aoki K."/>
            <person name="Bayne E.H."/>
            <person name="Berlin A.M."/>
            <person name="Desjardins C.A."/>
            <person name="Dobbs E."/>
            <person name="Dukaj L."/>
            <person name="Fan L."/>
            <person name="FitzGerald M.G."/>
            <person name="French C."/>
            <person name="Gujja S."/>
            <person name="Hansen K."/>
            <person name="Keifenheim D."/>
            <person name="Levin J.Z."/>
            <person name="Mosher R.A."/>
            <person name="Mueller C.A."/>
            <person name="Pfiffner J."/>
            <person name="Priest M."/>
            <person name="Russ C."/>
            <person name="Smialowska A."/>
            <person name="Swoboda P."/>
            <person name="Sykes S.M."/>
            <person name="Vaughn M."/>
            <person name="Vengrova S."/>
            <person name="Yoder R."/>
            <person name="Zeng Q."/>
            <person name="Allshire R."/>
            <person name="Baulcombe D."/>
            <person name="Birren B.W."/>
            <person name="Brown W."/>
            <person name="Ekwall K."/>
            <person name="Kellis M."/>
            <person name="Leatherwood J."/>
            <person name="Levin H."/>
            <person name="Margalit H."/>
            <person name="Martienssen R."/>
            <person name="Nieduszynski C.A."/>
            <person name="Spatafora J.W."/>
            <person name="Friedman N."/>
            <person name="Dalgaard J.Z."/>
            <person name="Baumann P."/>
            <person name="Niki H."/>
            <person name="Regev A."/>
            <person name="Nusbaum C."/>
        </authorList>
    </citation>
    <scope>NUCLEOTIDE SEQUENCE [LARGE SCALE GENOMIC DNA]</scope>
    <source>
        <strain evidence="11">yFS275 / FY16936</strain>
    </source>
</reference>
<evidence type="ECO:0000256" key="4">
    <source>
        <dbReference type="ARBA" id="ARBA00022989"/>
    </source>
</evidence>
<dbReference type="FunFam" id="1.20.1250.20:FF:000011">
    <property type="entry name" value="MFS multidrug transporter, putative"/>
    <property type="match status" value="1"/>
</dbReference>
<evidence type="ECO:0000256" key="5">
    <source>
        <dbReference type="ARBA" id="ARBA00023136"/>
    </source>
</evidence>
<keyword evidence="3 7" id="KW-0812">Transmembrane</keyword>
<dbReference type="Pfam" id="PF07690">
    <property type="entry name" value="MFS_1"/>
    <property type="match status" value="1"/>
</dbReference>
<dbReference type="VEuPathDB" id="FungiDB:SJAG_02059"/>
<dbReference type="GO" id="GO:1903711">
    <property type="term" value="P:spermidine transmembrane transport"/>
    <property type="evidence" value="ECO:0007669"/>
    <property type="project" value="UniProtKB-ARBA"/>
</dbReference>
<dbReference type="AlphaFoldDB" id="B6JZL6"/>
<dbReference type="OMA" id="RSIHWMA"/>
<keyword evidence="2" id="KW-0813">Transport</keyword>
<name>B6JZL6_SCHJY</name>
<evidence type="ECO:0000313" key="11">
    <source>
        <dbReference type="Proteomes" id="UP000001744"/>
    </source>
</evidence>
<evidence type="ECO:0000313" key="10">
    <source>
        <dbReference type="JaponicusDB" id="SJAG_02059"/>
    </source>
</evidence>
<feature type="transmembrane region" description="Helical" evidence="7">
    <location>
        <begin position="404"/>
        <end position="423"/>
    </location>
</feature>